<name>A0ABX3TXA3_9GAMM</name>
<sequence length="655" mass="69693">MAKQRAYSLMTIKAVDEDKRVITGIASTPSPDRYGDVMEPDGAKFNAETPFLWQHDSNQPIGTCTPKRVKNGLEIVATLVKPTADMPSQLAARLDEAWASIKSGLVRGLSIGFKPLEYSFLDDAGIRFLTWDLLEVSAVTIPANAECSIQTIKSYDLRPQTASGIEKPVVKTPSPAGATAKKTPQTQGKTMNIAEQIKSFEAKRAALAAALDTVMSKAAEDGRTLDAEEEEQYDLNSSEIKSVDVHLGRLHEMENNQAKSAKPVTKAAGGEVPVIGSRAPGIIHVEQKLEKGIAFARFAKSLAAANGSRSEALEIARKQYPNDAKLHHVLKAAVGAGTTTDPKWAGSLVEYQEYANDFIEFLRPQTIIGRFGQGNIPSLRQVPFNVRIPAQTSGGSANWVGQGKAKPLTKFDFESVTFGFSKVAAIAVLTDELIRFSNPAADALVRNALAEAVIARLDTDFVNPAKAAVADVSPASITNGIVGVASTGDPDTDAAAAFQQFVDNDLQPTGAVWLMSASTALALSMRKNALGQKEYPDMTLLGGTFQGLPAVVSQYVGNILVLVNASDIYLADDGGVAVDMSREASLEMLSDPVGNSGTGVGATEMVSMFQTNSVAIRAERWINWKRRRTAAVAVITAVAYTTSSGTTTTTAPAGE</sequence>
<dbReference type="Pfam" id="PF05065">
    <property type="entry name" value="Phage_capsid"/>
    <property type="match status" value="1"/>
</dbReference>
<feature type="domain" description="Phage capsid-like C-terminal" evidence="7">
    <location>
        <begin position="385"/>
        <end position="636"/>
    </location>
</feature>
<gene>
    <name evidence="8" type="ORF">BS639_17975</name>
</gene>
<comment type="caution">
    <text evidence="8">The sequence shown here is derived from an EMBL/GenBank/DDBJ whole genome shotgun (WGS) entry which is preliminary data.</text>
</comment>
<feature type="domain" description="Prohead serine protease" evidence="6">
    <location>
        <begin position="47"/>
        <end position="153"/>
    </location>
</feature>
<dbReference type="Gene3D" id="3.30.2400.10">
    <property type="entry name" value="Major capsid protein gp5"/>
    <property type="match status" value="1"/>
</dbReference>
<accession>A0ABX3TXA3</accession>
<evidence type="ECO:0000313" key="8">
    <source>
        <dbReference type="EMBL" id="ORJ19880.1"/>
    </source>
</evidence>
<evidence type="ECO:0000256" key="1">
    <source>
        <dbReference type="ARBA" id="ARBA00004328"/>
    </source>
</evidence>
<dbReference type="SUPFAM" id="SSF56563">
    <property type="entry name" value="Major capsid protein gp5"/>
    <property type="match status" value="1"/>
</dbReference>
<dbReference type="Proteomes" id="UP000192722">
    <property type="component" value="Unassembled WGS sequence"/>
</dbReference>
<feature type="region of interest" description="Disordered" evidence="5">
    <location>
        <begin position="167"/>
        <end position="188"/>
    </location>
</feature>
<dbReference type="InterPro" id="IPR024455">
    <property type="entry name" value="Phage_capsid"/>
</dbReference>
<keyword evidence="4" id="KW-0378">Hydrolase</keyword>
<dbReference type="RefSeq" id="WP_084983883.1">
    <property type="nucleotide sequence ID" value="NZ_CBCSCF010000001.1"/>
</dbReference>
<dbReference type="Gene3D" id="3.30.2320.10">
    <property type="entry name" value="hypothetical protein PF0899 domain"/>
    <property type="match status" value="1"/>
</dbReference>
<protein>
    <submittedName>
        <fullName evidence="8">Phage capsid protein</fullName>
    </submittedName>
</protein>
<reference evidence="8 9" key="1">
    <citation type="journal article" date="2017" name="Int. J. Syst. Evol. Microbiol.">
        <title>Rouxiella badensis sp. nov. and Rouxiella silvae sp. nov. isolated from peat bog soil in Germany and emendation of the genus description.</title>
        <authorList>
            <person name="Le Fleche-Mateos A."/>
            <person name="Kugler J.H."/>
            <person name="Hansen S.H."/>
            <person name="Syldatk C."/>
            <person name="Hausmann R."/>
            <person name="Lomprez F."/>
            <person name="Vandenbogaert M."/>
            <person name="Manuguerra J.C."/>
            <person name="Grimont P.A."/>
        </authorList>
    </citation>
    <scope>NUCLEOTIDE SEQUENCE [LARGE SCALE GENOMIC DNA]</scope>
    <source>
        <strain evidence="8 9">213</strain>
    </source>
</reference>
<evidence type="ECO:0000259" key="6">
    <source>
        <dbReference type="Pfam" id="PF04586"/>
    </source>
</evidence>
<dbReference type="InterPro" id="IPR054613">
    <property type="entry name" value="Peptidase_S78_dom"/>
</dbReference>
<keyword evidence="3" id="KW-0645">Protease</keyword>
<comment type="subcellular location">
    <subcellularLocation>
        <location evidence="1">Virion</location>
    </subcellularLocation>
</comment>
<dbReference type="NCBIfam" id="TIGR01554">
    <property type="entry name" value="major_cap_HK97"/>
    <property type="match status" value="1"/>
</dbReference>
<evidence type="ECO:0000313" key="9">
    <source>
        <dbReference type="Proteomes" id="UP000192722"/>
    </source>
</evidence>
<evidence type="ECO:0000256" key="4">
    <source>
        <dbReference type="ARBA" id="ARBA00022801"/>
    </source>
</evidence>
<organism evidence="8 9">
    <name type="scientific">Rouxiella silvae</name>
    <dbReference type="NCBI Taxonomy" id="1646373"/>
    <lineage>
        <taxon>Bacteria</taxon>
        <taxon>Pseudomonadati</taxon>
        <taxon>Pseudomonadota</taxon>
        <taxon>Gammaproteobacteria</taxon>
        <taxon>Enterobacterales</taxon>
        <taxon>Yersiniaceae</taxon>
        <taxon>Rouxiella</taxon>
    </lineage>
</organism>
<evidence type="ECO:0000259" key="7">
    <source>
        <dbReference type="Pfam" id="PF05065"/>
    </source>
</evidence>
<dbReference type="Pfam" id="PF04586">
    <property type="entry name" value="Peptidase_S78"/>
    <property type="match status" value="1"/>
</dbReference>
<dbReference type="EMBL" id="MRWD01000047">
    <property type="protein sequence ID" value="ORJ19880.1"/>
    <property type="molecule type" value="Genomic_DNA"/>
</dbReference>
<evidence type="ECO:0000256" key="3">
    <source>
        <dbReference type="ARBA" id="ARBA00022670"/>
    </source>
</evidence>
<evidence type="ECO:0000256" key="2">
    <source>
        <dbReference type="ARBA" id="ARBA00022612"/>
    </source>
</evidence>
<keyword evidence="2" id="KW-1188">Viral release from host cell</keyword>
<evidence type="ECO:0000256" key="5">
    <source>
        <dbReference type="SAM" id="MobiDB-lite"/>
    </source>
</evidence>
<keyword evidence="9" id="KW-1185">Reference proteome</keyword>
<dbReference type="InterPro" id="IPR054612">
    <property type="entry name" value="Phage_capsid-like_C"/>
</dbReference>
<proteinExistence type="predicted"/>